<reference evidence="4" key="1">
    <citation type="journal article" date="2023" name="G3 (Bethesda)">
        <title>A reference genome for the long-term kleptoplast-retaining sea slug Elysia crispata morphotype clarki.</title>
        <authorList>
            <person name="Eastman K.E."/>
            <person name="Pendleton A.L."/>
            <person name="Shaikh M.A."/>
            <person name="Suttiyut T."/>
            <person name="Ogas R."/>
            <person name="Tomko P."/>
            <person name="Gavelis G."/>
            <person name="Widhalm J.R."/>
            <person name="Wisecaver J.H."/>
        </authorList>
    </citation>
    <scope>NUCLEOTIDE SEQUENCE</scope>
    <source>
        <strain evidence="4">ECLA1</strain>
    </source>
</reference>
<dbReference type="Gene3D" id="3.30.70.270">
    <property type="match status" value="2"/>
</dbReference>
<dbReference type="Proteomes" id="UP001283361">
    <property type="component" value="Unassembled WGS sequence"/>
</dbReference>
<dbReference type="InterPro" id="IPR050951">
    <property type="entry name" value="Retrovirus_Pol_polyprotein"/>
</dbReference>
<keyword evidence="1" id="KW-0175">Coiled coil</keyword>
<dbReference type="InterPro" id="IPR043502">
    <property type="entry name" value="DNA/RNA_pol_sf"/>
</dbReference>
<dbReference type="AlphaFoldDB" id="A0AAE0YB26"/>
<protein>
    <recommendedName>
        <fullName evidence="3">Reverse transcriptase domain-containing protein</fullName>
    </recommendedName>
</protein>
<dbReference type="Pfam" id="PF00078">
    <property type="entry name" value="RVT_1"/>
    <property type="match status" value="1"/>
</dbReference>
<keyword evidence="5" id="KW-1185">Reference proteome</keyword>
<dbReference type="Pfam" id="PF17921">
    <property type="entry name" value="Integrase_H2C2"/>
    <property type="match status" value="1"/>
</dbReference>
<evidence type="ECO:0000259" key="3">
    <source>
        <dbReference type="PROSITE" id="PS50878"/>
    </source>
</evidence>
<comment type="caution">
    <text evidence="4">The sequence shown here is derived from an EMBL/GenBank/DDBJ whole genome shotgun (WGS) entry which is preliminary data.</text>
</comment>
<dbReference type="PANTHER" id="PTHR37984">
    <property type="entry name" value="PROTEIN CBG26694"/>
    <property type="match status" value="1"/>
</dbReference>
<organism evidence="4 5">
    <name type="scientific">Elysia crispata</name>
    <name type="common">lettuce slug</name>
    <dbReference type="NCBI Taxonomy" id="231223"/>
    <lineage>
        <taxon>Eukaryota</taxon>
        <taxon>Metazoa</taxon>
        <taxon>Spiralia</taxon>
        <taxon>Lophotrochozoa</taxon>
        <taxon>Mollusca</taxon>
        <taxon>Gastropoda</taxon>
        <taxon>Heterobranchia</taxon>
        <taxon>Euthyneura</taxon>
        <taxon>Panpulmonata</taxon>
        <taxon>Sacoglossa</taxon>
        <taxon>Placobranchoidea</taxon>
        <taxon>Plakobranchidae</taxon>
        <taxon>Elysia</taxon>
    </lineage>
</organism>
<proteinExistence type="predicted"/>
<dbReference type="PANTHER" id="PTHR37984:SF13">
    <property type="entry name" value="RIBONUCLEASE H"/>
    <property type="match status" value="1"/>
</dbReference>
<dbReference type="CDD" id="cd01647">
    <property type="entry name" value="RT_LTR"/>
    <property type="match status" value="1"/>
</dbReference>
<feature type="region of interest" description="Disordered" evidence="2">
    <location>
        <begin position="931"/>
        <end position="1003"/>
    </location>
</feature>
<feature type="coiled-coil region" evidence="1">
    <location>
        <begin position="449"/>
        <end position="476"/>
    </location>
</feature>
<gene>
    <name evidence="4" type="ORF">RRG08_040253</name>
</gene>
<sequence length="1003" mass="111969">MAEAMSDLLTVFREQMVLQQEQHRQQMESLMALMKSPSGLVTKSVPSFTPFDLSSDLWTDYYARFNTFVEAHSVQENKRSHIFLTNQSSVTFKLLDNLAKQKSPPMDINSLTIKAIEEFMLEQFHPKRFVVRERYKFWAEMRRKPEETIQDLAARIRQDAVTCDFSSITNPQDEAMRTRFICSCENEAVMKALFKIKDDDLSFSRAIEIATQIEDAAKCAKETVYGTSTGSSQVSAELRDNSVSFEVDTGAGDNFICSEVWHQMGKPALQPVTSRFESASGHPLPVLGSFQEKIKVEGTKPTLINLVVTKISKLNILGSYGTPVVPIRKKALQGQPKAQIRVCGDYSVTVNPQLETNRHPIPKPEDLMRRLGGGHYFSKIDLADAYNQIQLSPASQEKLALSTHRGVLLQQRLPFGITSAPGYFQEVMDQLTHDLPGVAVYIDDCLVSGTDADSHLQNLRRLLQRLEENGLRCRMEKCEFGKPFVEYLGHTLSREGIAKGSKVDAITKMPAPTNIPELRAFLGQIQFYGKFLPNLATVLEPLYKPHKKRLSLEVGCRRASFISTDHKPLLNIFSPHKATPALVANRLARWAVTLSQYDYSIEKGQSSKHGNADALSRLPSGPDTAFDEREGDADMDSVCTIRIISTQIRSTDPGVVARESSKDAVISTVMKHCREGWPPSHPPNESGGTYSVHSFRQVQDSLSCEAGCLFYGARLVIPTSLQHQVLHILHQGHFGMQRMKQLARTAVYWPGIDSQIMDFDNAASFSSGEFQSWCQEHGITHLFRSSVSPSHEWGCGTPCAKLQEILTEILLTSQISPSGIPNDVSAHSLASGLSPSEILNGHQIRLHIAQGRQSQITRAETTSSSSVAKVLHSYKAGTPVYAAYYGPRNDKDPRWVPAIVKKPLGARTILVHICPRGPVWKRHIEQLRPRYGADQDADPGEVTIPESTTHPPLQNPAHSVVPDTTAQPPLQIPGPAEPMSRWPQQTTYDPDNPRRSRRQRRPR</sequence>
<dbReference type="InterPro" id="IPR043128">
    <property type="entry name" value="Rev_trsase/Diguanyl_cyclase"/>
</dbReference>
<evidence type="ECO:0000313" key="5">
    <source>
        <dbReference type="Proteomes" id="UP001283361"/>
    </source>
</evidence>
<evidence type="ECO:0000256" key="1">
    <source>
        <dbReference type="SAM" id="Coils"/>
    </source>
</evidence>
<dbReference type="SUPFAM" id="SSF56672">
    <property type="entry name" value="DNA/RNA polymerases"/>
    <property type="match status" value="1"/>
</dbReference>
<dbReference type="Gene3D" id="1.10.340.70">
    <property type="match status" value="1"/>
</dbReference>
<name>A0AAE0YB26_9GAST</name>
<dbReference type="PROSITE" id="PS50878">
    <property type="entry name" value="RT_POL"/>
    <property type="match status" value="1"/>
</dbReference>
<evidence type="ECO:0000256" key="2">
    <source>
        <dbReference type="SAM" id="MobiDB-lite"/>
    </source>
</evidence>
<accession>A0AAE0YB26</accession>
<evidence type="ECO:0000313" key="4">
    <source>
        <dbReference type="EMBL" id="KAK3738595.1"/>
    </source>
</evidence>
<dbReference type="InterPro" id="IPR041588">
    <property type="entry name" value="Integrase_H2C2"/>
</dbReference>
<dbReference type="InterPro" id="IPR000477">
    <property type="entry name" value="RT_dom"/>
</dbReference>
<feature type="non-terminal residue" evidence="4">
    <location>
        <position position="1"/>
    </location>
</feature>
<feature type="region of interest" description="Disordered" evidence="2">
    <location>
        <begin position="604"/>
        <end position="631"/>
    </location>
</feature>
<dbReference type="EMBL" id="JAWDGP010006589">
    <property type="protein sequence ID" value="KAK3738595.1"/>
    <property type="molecule type" value="Genomic_DNA"/>
</dbReference>
<feature type="domain" description="Reverse transcriptase" evidence="3">
    <location>
        <begin position="308"/>
        <end position="492"/>
    </location>
</feature>